<keyword evidence="6" id="KW-0812">Transmembrane</keyword>
<dbReference type="InterPro" id="IPR055354">
    <property type="entry name" value="DUF7507"/>
</dbReference>
<protein>
    <recommendedName>
        <fullName evidence="7">Gram-positive cocci surface proteins LPxTG domain-containing protein</fullName>
    </recommendedName>
</protein>
<evidence type="ECO:0000259" key="7">
    <source>
        <dbReference type="PROSITE" id="PS50847"/>
    </source>
</evidence>
<dbReference type="NCBIfam" id="NF012211">
    <property type="entry name" value="tand_rpt_95"/>
    <property type="match status" value="23"/>
</dbReference>
<gene>
    <name evidence="8" type="ORF">Dac01nite_03290</name>
</gene>
<dbReference type="Pfam" id="PF20009">
    <property type="entry name" value="GEVED"/>
    <property type="match status" value="1"/>
</dbReference>
<keyword evidence="6" id="KW-0472">Membrane</keyword>
<keyword evidence="9" id="KW-1185">Reference proteome</keyword>
<dbReference type="Gene3D" id="2.60.40.10">
    <property type="entry name" value="Immunoglobulins"/>
    <property type="match status" value="1"/>
</dbReference>
<dbReference type="GO" id="GO:0005975">
    <property type="term" value="P:carbohydrate metabolic process"/>
    <property type="evidence" value="ECO:0007669"/>
    <property type="project" value="UniProtKB-ARBA"/>
</dbReference>
<evidence type="ECO:0000256" key="4">
    <source>
        <dbReference type="ARBA" id="ARBA00023088"/>
    </source>
</evidence>
<dbReference type="Gene3D" id="2.60.40.3440">
    <property type="match status" value="21"/>
</dbReference>
<dbReference type="EMBL" id="BONR01000001">
    <property type="protein sequence ID" value="GIG53577.1"/>
    <property type="molecule type" value="Genomic_DNA"/>
</dbReference>
<feature type="region of interest" description="Disordered" evidence="5">
    <location>
        <begin position="2774"/>
        <end position="2803"/>
    </location>
</feature>
<dbReference type="InterPro" id="IPR019931">
    <property type="entry name" value="LPXTG_anchor"/>
</dbReference>
<keyword evidence="3" id="KW-0732">Signal</keyword>
<dbReference type="PANTHER" id="PTHR34720">
    <property type="entry name" value="MICROCYSTIN DEPENDENT PROTEIN"/>
    <property type="match status" value="1"/>
</dbReference>
<dbReference type="Pfam" id="PF17963">
    <property type="entry name" value="Big_9"/>
    <property type="match status" value="24"/>
</dbReference>
<feature type="transmembrane region" description="Helical" evidence="6">
    <location>
        <begin position="2814"/>
        <end position="2833"/>
    </location>
</feature>
<feature type="domain" description="Gram-positive cocci surface proteins LPxTG" evidence="7">
    <location>
        <begin position="2805"/>
        <end position="2838"/>
    </location>
</feature>
<keyword evidence="4" id="KW-0572">Peptidoglycan-anchor</keyword>
<feature type="compositionally biased region" description="Low complexity" evidence="5">
    <location>
        <begin position="2776"/>
        <end position="2787"/>
    </location>
</feature>
<evidence type="ECO:0000256" key="2">
    <source>
        <dbReference type="ARBA" id="ARBA00022525"/>
    </source>
</evidence>
<accession>A0A919UFE1</accession>
<evidence type="ECO:0000313" key="9">
    <source>
        <dbReference type="Proteomes" id="UP000652354"/>
    </source>
</evidence>
<name>A0A919UFE1_9MICO</name>
<dbReference type="PANTHER" id="PTHR34720:SF9">
    <property type="entry name" value="BLR4714 PROTEIN"/>
    <property type="match status" value="1"/>
</dbReference>
<sequence>MRTSIFARAHSAAAARYASLITLTMLAVTVMVPGSVLSATPAAAVQSSGGAASFPAVEWVSWGAHGTSLVPTAGTISRVETFVAGGQTFETRCVISNLVRLGGTNQSGKDASALISAWRSGTWQGDGFDNLYTLPAGAAAGILNIHDGNTIEFDIDCAVEWVVSATQRVPVPGTSLVMAQAESAVTGAAGSGTVQEYIGATAPAGSTWRVLERIRGASCTQQTYARQTAAGGGTRLELRGAANDTCEGSTAALRPNPTVVALADGAMSATDVTIRGRGYEAVAFGVVLPFDFGDAPAGYGVAGALATAKFSGGTVPNYTSGTGTEMFGSFALAQRVQPDRRLGSAVTFEQASLHSATAAGDANDDAVAAPGTLSATPGTTYTLSNVQCQATAGSPAHVAGWIDWHGDGTFDPEDKSSTVACPTGGGAVSLDFAVPTTLPATTTVASFLRLRTAPTSVALEPTGMTLEGEVEDYAVTLEYPATPVLELEKTHTGGEVAGGQTLTFSLEVTNSGNVTLTTVAVSDPTATVSGCSWASLAPGASGTCTATYAVDSDDLSAGFVTNTATATAQAGGSSIEPVEDSATVYADLVAVDDAATTPVNVTVTRDAATGVLANDSGAGLTVTSADAVDAGIGVLTVDIDGSYTFVPATNYSGIVTADYTVASTSGASGSATLTITVVPAAADDSASTPFNTAVGIDVISNDSGATLAVIGTTDPSSGSVAVNGDGTVTYTPDTDFSGIDTFTYTARDDSGQEVTATVTVAVGPIAADDAETTPANTPVTIDAVANDSGTGLEIVGVTDPTSGMVVDNGDGTFLFTPEEDFSGTVTFDYVVEDDDGQQRTATVTVTVTPVAVDDADTTVAGVAITRDALAGVRANDAGSSLTVVAFDSIDPVEGTLSIAADGSYDFAPASGFSGIVVSDYTVQDDEDQQATATLTITVTPIAADDAASTAVNTAVDLDVVDNDTGSTLAVVNVSDPANGEVAINGDGTVTYTPDANFSGTDTFTYTVEDEDGQEATATVAVTVTPLAVDDAETTTANSAVAVSVLGNDVGATLDVLSITQPTNGAAVIDLDDTVLYTPADGFSGTDTFTYTAQDAEGQQATATVTITVTPLAVDDAATTAAGTAVVIDAEANDAGSSLDVMSVTQPTDGVVTINGDGTVEYAPHAGFSGTDTFTYTVEAADGQEATATVTVTVTPVATGDAASTPVNTAVDIDVVDNDLGTTLAVVDASDPARGEVTVNVDGTVTYTPDTDFSGTDTFTYTVEDAEGQQTTATVTVTVTPLAVDDAETTTADTAVVVDVLANDLGDVAAVLSITQPSNGAAVIDLDDTVLYTPSGSFSGTDTFTYTLVDAEGQESVATVTITVTPVVTDDAATTPAGTAVDVDVRANDAGTSLDVVSVTQPTVGAVTINADGTVEYVPDAGFSGTDTFTYTVRDDEGQQATATVTVTVTPVAADDAASTPVNTAVGIDVIANDSGATLAVIGATDPSNGSAAVNGDGTVTYTPDTDFSGTDTFTYTVEDAEGQQATATVTVTVSPIAVDDAETTTANTAVSVTVLANDDGSALELVSITEPSDGTAVINVDDTVLYTPDTDFSGTDTFTYTVEDAEGQQVTATVTVTVTPTALDDVDATDVDTAVSRDAAAGVLSNDAGSDLTVVSFSAVDAASGSLAINGDGSYTFTPASGFSGVVESTYVARDGSGQETTATLTIVVAAGAVDDAGTTPANTTLTVDDAAGVLANDVGSDLEVIGFGAIDSAEGSLTIAADGSYVFVPATGTSGVVSSQYTARDSSGFEATATLTITVTPTAADDAASTSVDTPVDIDARGGDVGTSLDVVSVTQPADGVVTINGDGTVEYEPNPGYSGIDVFTYTVEDADGQQATATVTVTVTPVAADDAASTLAGTAVDIDVEGNDAGTTLTVVDVSDPTDGSVTDNGDGTVTYTPDAGFSGTDTFTYTVEDADGQEATATVTVTVTPVATDDAASTAVNTAVDIDVVDNDLGTTLAVVDVSDPANGEVTLNVDGTLTYTADTDFSGIDTFIYAVEDAAGQRTTATVTVTVTPAAASDAASTQVDVPVDIDVLDNDRGTALDVVSVTQPADGVVTINGDGTVEYAPDAGFSGTDTFTYTAEDADGQQVSAVVVVSVAPTAADDAATTPAGTAVDIVVDGNDAGTLLDVVSVSDAANGAATVNGDGTVTYTPDAGFSGTDTFTYTVRDDKGQEVSATVTVTVTPVAANDAASTAVNTAVDIDVVDNDLGTTLAVVDVSDPADGEVTINSDGTVTYTPDTDFSGADSFTYTVQDAEGQEVTATVTVAVTPLAASDAASTQVDVAVDIDVLDNDHGSALEVVAVTQPADGVVTITADGSVEYTPNPGYSGIDSFTYTVEDAAGQQVSAAVAVRVTPTAADDASFTTADTSVDIEVLANDVGTDLTVASVTEPAHGAAVVNSDDTIAYTPAAGFSGTDTFTYTARDADGQEVAATVTVVVRPVAVDDAATAVAGGDVTIRVRDNDAGTGLSVVSVTDPDDGVVSVTAEGHLIYTAPLTFSGTATFTYTVEDAEGQESTATVTVTVLPRATDNRVATPGGTPLRIGAGEGLLGNDGGTGIRVVGHAPMDAQYGTLVLDTDGSLVFTPRPGFSGEVSVEYTIIDAAGQTATALLVIEVGEDPPLVLTSVVAQCVAEIPYLSWNVALPDGFPEQGTNPLTVTFVNPEGDDYVVSDLPLQGRMLWPGASDGDPLQWPGWERLSDGTYVETDGNFAWTREDTDVLFQVNPEAVTTVSYPPTTSACANASATGSAGGGDAESETDGNGGSLALTGTDAGALVPLAAALAGLGALFLVVARRRRN</sequence>
<dbReference type="PROSITE" id="PS50847">
    <property type="entry name" value="GRAM_POS_ANCHORING"/>
    <property type="match status" value="1"/>
</dbReference>
<keyword evidence="6" id="KW-1133">Transmembrane helix</keyword>
<dbReference type="Pfam" id="PF18651">
    <property type="entry name" value="CshA_NR2"/>
    <property type="match status" value="1"/>
</dbReference>
<evidence type="ECO:0000256" key="3">
    <source>
        <dbReference type="ARBA" id="ARBA00022729"/>
    </source>
</evidence>
<proteinExistence type="predicted"/>
<dbReference type="InterPro" id="IPR045474">
    <property type="entry name" value="GEVED"/>
</dbReference>
<dbReference type="Pfam" id="PF24346">
    <property type="entry name" value="DUF7507"/>
    <property type="match status" value="1"/>
</dbReference>
<dbReference type="InterPro" id="IPR040683">
    <property type="entry name" value="CshA_NR2"/>
</dbReference>
<reference evidence="8" key="1">
    <citation type="submission" date="2021-01" db="EMBL/GenBank/DDBJ databases">
        <title>Whole genome shotgun sequence of Demequina activiva NBRC 110675.</title>
        <authorList>
            <person name="Komaki H."/>
            <person name="Tamura T."/>
        </authorList>
    </citation>
    <scope>NUCLEOTIDE SEQUENCE</scope>
    <source>
        <strain evidence="8">NBRC 110675</strain>
    </source>
</reference>
<evidence type="ECO:0000256" key="6">
    <source>
        <dbReference type="SAM" id="Phobius"/>
    </source>
</evidence>
<keyword evidence="2" id="KW-0964">Secreted</keyword>
<comment type="caution">
    <text evidence="8">The sequence shown here is derived from an EMBL/GenBank/DDBJ whole genome shotgun (WGS) entry which is preliminary data.</text>
</comment>
<dbReference type="Proteomes" id="UP000652354">
    <property type="component" value="Unassembled WGS sequence"/>
</dbReference>
<keyword evidence="1" id="KW-0134">Cell wall</keyword>
<evidence type="ECO:0000256" key="5">
    <source>
        <dbReference type="SAM" id="MobiDB-lite"/>
    </source>
</evidence>
<organism evidence="8 9">
    <name type="scientific">Demequina activiva</name>
    <dbReference type="NCBI Taxonomy" id="1582364"/>
    <lineage>
        <taxon>Bacteria</taxon>
        <taxon>Bacillati</taxon>
        <taxon>Actinomycetota</taxon>
        <taxon>Actinomycetes</taxon>
        <taxon>Micrococcales</taxon>
        <taxon>Demequinaceae</taxon>
        <taxon>Demequina</taxon>
    </lineage>
</organism>
<evidence type="ECO:0000313" key="8">
    <source>
        <dbReference type="EMBL" id="GIG53577.1"/>
    </source>
</evidence>
<dbReference type="InterPro" id="IPR013783">
    <property type="entry name" value="Ig-like_fold"/>
</dbReference>
<evidence type="ECO:0000256" key="1">
    <source>
        <dbReference type="ARBA" id="ARBA00022512"/>
    </source>
</evidence>